<reference evidence="1" key="1">
    <citation type="journal article" date="2014" name="Int. J. Syst. Evol. Microbiol.">
        <title>Complete genome sequence of Corynebacterium casei LMG S-19264T (=DSM 44701T), isolated from a smear-ripened cheese.</title>
        <authorList>
            <consortium name="US DOE Joint Genome Institute (JGI-PGF)"/>
            <person name="Walter F."/>
            <person name="Albersmeier A."/>
            <person name="Kalinowski J."/>
            <person name="Ruckert C."/>
        </authorList>
    </citation>
    <scope>NUCLEOTIDE SEQUENCE</scope>
    <source>
        <strain evidence="1">CCM 7684</strain>
    </source>
</reference>
<dbReference type="EMBL" id="BMCP01000002">
    <property type="protein sequence ID" value="GGE44211.1"/>
    <property type="molecule type" value="Genomic_DNA"/>
</dbReference>
<evidence type="ECO:0000313" key="2">
    <source>
        <dbReference type="Proteomes" id="UP000602745"/>
    </source>
</evidence>
<reference evidence="1" key="2">
    <citation type="submission" date="2020-09" db="EMBL/GenBank/DDBJ databases">
        <authorList>
            <person name="Sun Q."/>
            <person name="Sedlacek I."/>
        </authorList>
    </citation>
    <scope>NUCLEOTIDE SEQUENCE</scope>
    <source>
        <strain evidence="1">CCM 7684</strain>
    </source>
</reference>
<evidence type="ECO:0000313" key="1">
    <source>
        <dbReference type="EMBL" id="GGE44211.1"/>
    </source>
</evidence>
<accession>A0A8J3DUY2</accession>
<name>A0A8J3DUY2_9RHOB</name>
<proteinExistence type="predicted"/>
<keyword evidence="2" id="KW-1185">Reference proteome</keyword>
<organism evidence="1 2">
    <name type="scientific">Agaricicola taiwanensis</name>
    <dbReference type="NCBI Taxonomy" id="591372"/>
    <lineage>
        <taxon>Bacteria</taxon>
        <taxon>Pseudomonadati</taxon>
        <taxon>Pseudomonadota</taxon>
        <taxon>Alphaproteobacteria</taxon>
        <taxon>Rhodobacterales</taxon>
        <taxon>Paracoccaceae</taxon>
        <taxon>Agaricicola</taxon>
    </lineage>
</organism>
<sequence>MKEFAGPCFSAKASEAHCRIGEIGRMPEAVHAKANNKPCFLPGTALSLNEDAGELGAIDQDVVGPFDGKPAARGGRDDFDGVGKCERRDKAQKRRSFRRQSFRQKAGCVEIADRRIPRPPPTSPPRLLAVSQDPQRTGLAIAATAKSLGVGRIDRLQNS</sequence>
<dbReference type="AlphaFoldDB" id="A0A8J3DUY2"/>
<comment type="caution">
    <text evidence="1">The sequence shown here is derived from an EMBL/GenBank/DDBJ whole genome shotgun (WGS) entry which is preliminary data.</text>
</comment>
<dbReference type="Proteomes" id="UP000602745">
    <property type="component" value="Unassembled WGS sequence"/>
</dbReference>
<gene>
    <name evidence="1" type="ORF">GCM10007276_21640</name>
</gene>
<protein>
    <submittedName>
        <fullName evidence="1">Uncharacterized protein</fullName>
    </submittedName>
</protein>